<evidence type="ECO:0000256" key="5">
    <source>
        <dbReference type="PIRSR" id="PIRSR604808-1"/>
    </source>
</evidence>
<feature type="binding site" evidence="6">
    <location>
        <position position="36"/>
    </location>
    <ligand>
        <name>Mg(2+)</name>
        <dbReference type="ChEBI" id="CHEBI:18420"/>
        <label>1</label>
    </ligand>
</feature>
<feature type="site" description="Transition state stabilizer" evidence="7">
    <location>
        <position position="162"/>
    </location>
</feature>
<evidence type="ECO:0000256" key="3">
    <source>
        <dbReference type="ARBA" id="ARBA00022801"/>
    </source>
</evidence>
<keyword evidence="10" id="KW-1185">Reference proteome</keyword>
<dbReference type="GO" id="GO:0003677">
    <property type="term" value="F:DNA binding"/>
    <property type="evidence" value="ECO:0007669"/>
    <property type="project" value="InterPro"/>
</dbReference>
<feature type="domain" description="Endonuclease/exonuclease/phosphatase" evidence="8">
    <location>
        <begin position="6"/>
        <end position="264"/>
    </location>
</feature>
<feature type="site" description="Interaction with DNA substrate" evidence="7">
    <location>
        <position position="264"/>
    </location>
</feature>
<dbReference type="InterPro" id="IPR036691">
    <property type="entry name" value="Endo/exonu/phosph_ase_sf"/>
</dbReference>
<evidence type="ECO:0000313" key="9">
    <source>
        <dbReference type="EMBL" id="SKA05383.1"/>
    </source>
</evidence>
<dbReference type="RefSeq" id="WP_085935029.1">
    <property type="nucleotide sequence ID" value="NZ_FUWJ01000003.1"/>
</dbReference>
<name>A0A1T4QNN4_9HYPH</name>
<dbReference type="GO" id="GO:0046872">
    <property type="term" value="F:metal ion binding"/>
    <property type="evidence" value="ECO:0007669"/>
    <property type="project" value="UniProtKB-KW"/>
</dbReference>
<evidence type="ECO:0000256" key="7">
    <source>
        <dbReference type="PIRSR" id="PIRSR604808-3"/>
    </source>
</evidence>
<feature type="active site" evidence="5">
    <location>
        <position position="110"/>
    </location>
</feature>
<proteinExistence type="inferred from homology"/>
<dbReference type="GO" id="GO:0008311">
    <property type="term" value="F:double-stranded DNA 3'-5' DNA exonuclease activity"/>
    <property type="evidence" value="ECO:0007669"/>
    <property type="project" value="InterPro"/>
</dbReference>
<dbReference type="STRING" id="225324.SAMN02745126_03348"/>
<gene>
    <name evidence="9" type="ORF">SAMN02745126_03348</name>
</gene>
<dbReference type="PANTHER" id="PTHR43250">
    <property type="entry name" value="EXODEOXYRIBONUCLEASE III"/>
    <property type="match status" value="1"/>
</dbReference>
<comment type="cofactor">
    <cofactor evidence="6">
        <name>Mg(2+)</name>
        <dbReference type="ChEBI" id="CHEBI:18420"/>
    </cofactor>
    <cofactor evidence="6">
        <name>Mn(2+)</name>
        <dbReference type="ChEBI" id="CHEBI:29035"/>
    </cofactor>
    <text evidence="6">Probably binds two magnesium or manganese ions per subunit.</text>
</comment>
<feature type="binding site" evidence="6">
    <location>
        <position position="162"/>
    </location>
    <ligand>
        <name>Mg(2+)</name>
        <dbReference type="ChEBI" id="CHEBI:18420"/>
        <label>1</label>
    </ligand>
</feature>
<dbReference type="GO" id="GO:0004519">
    <property type="term" value="F:endonuclease activity"/>
    <property type="evidence" value="ECO:0007669"/>
    <property type="project" value="InterPro"/>
</dbReference>
<evidence type="ECO:0000313" key="10">
    <source>
        <dbReference type="Proteomes" id="UP000190092"/>
    </source>
</evidence>
<evidence type="ECO:0000256" key="1">
    <source>
        <dbReference type="ARBA" id="ARBA00007092"/>
    </source>
</evidence>
<dbReference type="InterPro" id="IPR004808">
    <property type="entry name" value="AP_endonuc_1"/>
</dbReference>
<feature type="active site" description="Proton acceptor" evidence="5">
    <location>
        <position position="264"/>
    </location>
</feature>
<feature type="binding site" evidence="6">
    <location>
        <position position="160"/>
    </location>
    <ligand>
        <name>Mg(2+)</name>
        <dbReference type="ChEBI" id="CHEBI:18420"/>
        <label>1</label>
    </ligand>
</feature>
<dbReference type="Pfam" id="PF03372">
    <property type="entry name" value="Exo_endo_phos"/>
    <property type="match status" value="1"/>
</dbReference>
<dbReference type="InterPro" id="IPR005135">
    <property type="entry name" value="Endo/exonuclease/phosphatase"/>
</dbReference>
<dbReference type="GO" id="GO:0006281">
    <property type="term" value="P:DNA repair"/>
    <property type="evidence" value="ECO:0007669"/>
    <property type="project" value="InterPro"/>
</dbReference>
<dbReference type="NCBIfam" id="TIGR00633">
    <property type="entry name" value="xth"/>
    <property type="match status" value="1"/>
</dbReference>
<dbReference type="InterPro" id="IPR020847">
    <property type="entry name" value="AP_endonuclease_F1_BS"/>
</dbReference>
<comment type="similarity">
    <text evidence="1">Belongs to the DNA repair enzymes AP/ExoA family.</text>
</comment>
<evidence type="ECO:0000259" key="8">
    <source>
        <dbReference type="Pfam" id="PF03372"/>
    </source>
</evidence>
<feature type="active site" description="Proton donor/acceptor" evidence="5">
    <location>
        <position position="160"/>
    </location>
</feature>
<feature type="binding site" evidence="6">
    <location>
        <position position="264"/>
    </location>
    <ligand>
        <name>Mg(2+)</name>
        <dbReference type="ChEBI" id="CHEBI:18420"/>
        <label>1</label>
    </ligand>
</feature>
<feature type="binding site" evidence="6">
    <location>
        <position position="9"/>
    </location>
    <ligand>
        <name>Mg(2+)</name>
        <dbReference type="ChEBI" id="CHEBI:18420"/>
        <label>1</label>
    </ligand>
</feature>
<accession>A0A1T4QNN4</accession>
<keyword evidence="3" id="KW-0378">Hydrolase</keyword>
<evidence type="ECO:0000256" key="4">
    <source>
        <dbReference type="ARBA" id="ARBA00022842"/>
    </source>
</evidence>
<feature type="site" description="Important for catalytic activity" evidence="7">
    <location>
        <position position="234"/>
    </location>
</feature>
<evidence type="ECO:0000256" key="6">
    <source>
        <dbReference type="PIRSR" id="PIRSR604808-2"/>
    </source>
</evidence>
<sequence>MSLTIATWNINSVRLRIGNVERFLKLRKPDVLCLQETKCPDEFFPHQAFEALGYKHRLIQGMKSYNGVAILSKVPFTATKIHHRCGKEDCRHIEAALDTGNDPILIDNLYIPAGGDIPDPGVNDKFAHKLEFYREMAEWFAERRPKPRMRKGLRRIAVGDLNVAPLEHDVWSHKQLLKIVSHTPMEVELFGNMMAAMDWIDVPRRFVPENEKLYSWWSYRNTDWRKSNRGRRLDHILATPALSSAIRSHHIDVDMRDWEQASDHVPVLATFDV</sequence>
<dbReference type="InterPro" id="IPR037493">
    <property type="entry name" value="ExoIII-like"/>
</dbReference>
<dbReference type="PANTHER" id="PTHR43250:SF2">
    <property type="entry name" value="EXODEOXYRIBONUCLEASE III"/>
    <property type="match status" value="1"/>
</dbReference>
<organism evidence="9 10">
    <name type="scientific">Enhydrobacter aerosaccus</name>
    <dbReference type="NCBI Taxonomy" id="225324"/>
    <lineage>
        <taxon>Bacteria</taxon>
        <taxon>Pseudomonadati</taxon>
        <taxon>Pseudomonadota</taxon>
        <taxon>Alphaproteobacteria</taxon>
        <taxon>Hyphomicrobiales</taxon>
        <taxon>Enhydrobacter</taxon>
    </lineage>
</organism>
<dbReference type="SUPFAM" id="SSF56219">
    <property type="entry name" value="DNase I-like"/>
    <property type="match status" value="1"/>
</dbReference>
<dbReference type="PROSITE" id="PS51435">
    <property type="entry name" value="AP_NUCLEASE_F1_4"/>
    <property type="match status" value="1"/>
</dbReference>
<dbReference type="CDD" id="cd09086">
    <property type="entry name" value="ExoIII-like_AP-endo"/>
    <property type="match status" value="1"/>
</dbReference>
<keyword evidence="4 6" id="KW-0460">Magnesium</keyword>
<dbReference type="PROSITE" id="PS00726">
    <property type="entry name" value="AP_NUCLEASE_F1_1"/>
    <property type="match status" value="1"/>
</dbReference>
<evidence type="ECO:0000256" key="2">
    <source>
        <dbReference type="ARBA" id="ARBA00022723"/>
    </source>
</evidence>
<dbReference type="AlphaFoldDB" id="A0A1T4QNN4"/>
<keyword evidence="2 6" id="KW-0479">Metal-binding</keyword>
<dbReference type="Proteomes" id="UP000190092">
    <property type="component" value="Unassembled WGS sequence"/>
</dbReference>
<dbReference type="Gene3D" id="3.60.10.10">
    <property type="entry name" value="Endonuclease/exonuclease/phosphatase"/>
    <property type="match status" value="1"/>
</dbReference>
<dbReference type="OrthoDB" id="9803914at2"/>
<protein>
    <submittedName>
        <fullName evidence="9">Exodeoxyribonuclease-3</fullName>
    </submittedName>
</protein>
<dbReference type="EMBL" id="FUWJ01000003">
    <property type="protein sequence ID" value="SKA05383.1"/>
    <property type="molecule type" value="Genomic_DNA"/>
</dbReference>
<feature type="binding site" evidence="6">
    <location>
        <position position="263"/>
    </location>
    <ligand>
        <name>Mg(2+)</name>
        <dbReference type="ChEBI" id="CHEBI:18420"/>
        <label>1</label>
    </ligand>
</feature>
<keyword evidence="6" id="KW-0464">Manganese</keyword>
<reference evidence="10" key="1">
    <citation type="submission" date="2017-02" db="EMBL/GenBank/DDBJ databases">
        <authorList>
            <person name="Varghese N."/>
            <person name="Submissions S."/>
        </authorList>
    </citation>
    <scope>NUCLEOTIDE SEQUENCE [LARGE SCALE GENOMIC DNA]</scope>
    <source>
        <strain evidence="10">ATCC 27094</strain>
    </source>
</reference>